<comment type="caution">
    <text evidence="1">The sequence shown here is derived from an EMBL/GenBank/DDBJ whole genome shotgun (WGS) entry which is preliminary data.</text>
</comment>
<reference evidence="2" key="1">
    <citation type="journal article" date="2023" name="Hortic. Res.">
        <title>A chromosome-level phased genome enabling allele-level studies in sweet orange: a case study on citrus Huanglongbing tolerance.</title>
        <authorList>
            <person name="Wu B."/>
            <person name="Yu Q."/>
            <person name="Deng Z."/>
            <person name="Duan Y."/>
            <person name="Luo F."/>
            <person name="Gmitter F. Jr."/>
        </authorList>
    </citation>
    <scope>NUCLEOTIDE SEQUENCE [LARGE SCALE GENOMIC DNA]</scope>
    <source>
        <strain evidence="2">cv. Valencia</strain>
    </source>
</reference>
<organism evidence="1 2">
    <name type="scientific">Citrus sinensis</name>
    <name type="common">Sweet orange</name>
    <name type="synonym">Citrus aurantium var. sinensis</name>
    <dbReference type="NCBI Taxonomy" id="2711"/>
    <lineage>
        <taxon>Eukaryota</taxon>
        <taxon>Viridiplantae</taxon>
        <taxon>Streptophyta</taxon>
        <taxon>Embryophyta</taxon>
        <taxon>Tracheophyta</taxon>
        <taxon>Spermatophyta</taxon>
        <taxon>Magnoliopsida</taxon>
        <taxon>eudicotyledons</taxon>
        <taxon>Gunneridae</taxon>
        <taxon>Pentapetalae</taxon>
        <taxon>rosids</taxon>
        <taxon>malvids</taxon>
        <taxon>Sapindales</taxon>
        <taxon>Rutaceae</taxon>
        <taxon>Aurantioideae</taxon>
        <taxon>Citrus</taxon>
    </lineage>
</organism>
<gene>
    <name evidence="1" type="ORF">KPL71_004225</name>
</gene>
<evidence type="ECO:0000313" key="1">
    <source>
        <dbReference type="EMBL" id="KAH9792670.1"/>
    </source>
</evidence>
<accession>A0ACB8N5M7</accession>
<evidence type="ECO:0000313" key="2">
    <source>
        <dbReference type="Proteomes" id="UP000829398"/>
    </source>
</evidence>
<dbReference type="Proteomes" id="UP000829398">
    <property type="component" value="Chromosome 2"/>
</dbReference>
<sequence length="1512" mass="172170">MFERWRDGTVIMTFQPPPSAPQEPPRLSFTQSSMITAIHTAQEDLPITGFNKEGYPVYLAKMNGHFLWDAPGSGNCDPDCLYWDDWEEDDLVSRRKTKPKKKLHHPYTQSDSYKKVVSKPFIPSPITSAGHLEEPKPFEVVLNWQTQNARAQNDTLVDIHKHVDKISLRTNLIESKEREIRHLKAELDKIDSERQRPTLFTKSPPIPTISLTYHPFTPMVTPMKPYDPSKLFGVTHTLFKNQPLQPQPRQKPKATPRLVKIHPPVTSTTEQQSPGYTPAPPQTQPQPTQTKDKEPMHQYSFKKFETFSPSKSECTTFVTDGDTSVTQSETESSVSTSDSEKAYADITKLLMAQPEEIEPAHPESYFEIPSDVDEPAEASVTNQQPQPHAQTSHRPSNGLCFTFDDIPSSKWRERMVTGYSPEKEEVEFYFFEQEEPTDETMFALENSFEESESDEFQNIFHQQSLSLDTTIPIPSIKLQILPSKFQRPISAIALIDTGAQRNDDPMPPLEDANDGVEYHVDGKLMVARRALNVQVKVYAEDFDDVYPNEVPNGLPPIRGIEHQIDFVPRATIPNRPAYRSNTEETKELQRQVEELLAKGEHESMYGTGAVLVQEGHPIAYFSEKLSGVALNYPTCDKELYALIVYGFNPLNPFDILPSPIDEHASMDGKKKAEFVKQMHERTRQHIEKRIEQYATQANKGREDSRTNPFEERGNDENHQGNIIKASSDPLHIHRGPITRARAKRMHVALNRLIEKTWTENTIQEKNSDGTARLTFKPPPSSSLEPPILSFTYSSMITFVHTERENLPIQAFNDQGFPIYPVKLHGHFLWDVPASGNCDAGCPCWEDIEEDDDEPKRRKRKSKKIIYLACRYHAAHPEDPSEPDSQAPLPIYDKGLAWIRKYEPALLSCRLQSTHETTHVSPTPKIQSCMMFSPSTSIEYQAQFPPLEKHTNQQKNFISKPYVPSAVTPAGHLEEHRSFEAVLNWKTQNVVEQNHALTTLHHKVDHITHKTNQVEKKVDTISDKLNHIYQNLHNRVTQLDSKLRAMLAQQVYSPDFDKKKKAEVRALKAEIARIDSEMVQPTLFTSSAPLPSIPPQPKVSKPSNGPWFTFDDIPPTKWRERLQELSAWIDLQMLAPDATTQSVLREFSTRFTGSLRDLFDSLGQYRQLQFIQISDVSMALAILHDQFIGEPSATFDAARRDYLNMKCCSLNTKDLHYHYKRMSLLYYKLNGFNDPTLRHVFLASLPEELQPEIQRQLAAHRLNIDALSLGKLFQIALGCLDKLCEQKKFFQELIKDKTNLSDLLAKSLTWLSSANIQRSVTASRPNIILSVTTFYYVELDAFDNLIISGGSIRSLLEATRWANALTIEENVYPNLVRSYVAHTLIEQLLTPYGSIITRILKEFHVPFWELVFDVTKKLGGEAITALGFDKRRGQWGKTSSVKNQDTFVAAEDDLMLNNIYMADELPDFRLGARTQIVAHPFGIETSAARASATDMDTKESHGPNELSVSEHSM</sequence>
<proteinExistence type="predicted"/>
<protein>
    <submittedName>
        <fullName evidence="1">Uncharacterized protein</fullName>
    </submittedName>
</protein>
<keyword evidence="2" id="KW-1185">Reference proteome</keyword>
<dbReference type="EMBL" id="CM039171">
    <property type="protein sequence ID" value="KAH9792670.1"/>
    <property type="molecule type" value="Genomic_DNA"/>
</dbReference>
<name>A0ACB8N5M7_CITSI</name>